<dbReference type="EMBL" id="MGER01000037">
    <property type="protein sequence ID" value="OGL88339.1"/>
    <property type="molecule type" value="Genomic_DNA"/>
</dbReference>
<dbReference type="Gene3D" id="1.20.5.190">
    <property type="match status" value="1"/>
</dbReference>
<name>A0A1F7VCV4_9BACT</name>
<evidence type="ECO:0008006" key="3">
    <source>
        <dbReference type="Google" id="ProtNLM"/>
    </source>
</evidence>
<dbReference type="AlphaFoldDB" id="A0A1F7VCV4"/>
<evidence type="ECO:0000313" key="2">
    <source>
        <dbReference type="Proteomes" id="UP000178264"/>
    </source>
</evidence>
<evidence type="ECO:0000313" key="1">
    <source>
        <dbReference type="EMBL" id="OGL88339.1"/>
    </source>
</evidence>
<protein>
    <recommendedName>
        <fullName evidence="3">t-SNARE coiled-coil homology domain-containing protein</fullName>
    </recommendedName>
</protein>
<accession>A0A1F7VCV4</accession>
<gene>
    <name evidence="1" type="ORF">A3I42_01395</name>
</gene>
<dbReference type="Proteomes" id="UP000178264">
    <property type="component" value="Unassembled WGS sequence"/>
</dbReference>
<sequence>MGNMTTKDKINEPANQEILDAINVFSSRTDERFERIESDMGSLKSDVGTLKSDVGTLKSDVGTLKSDVGSIKATMVTKEYLDDKLTNLKGDLIVLMRKEDRKLATLIQVLHERKLITDEDKHKILSLEPFPLIPLIQPNI</sequence>
<proteinExistence type="predicted"/>
<organism evidence="1 2">
    <name type="scientific">Candidatus Uhrbacteria bacterium RIFCSPLOWO2_02_FULL_49_11</name>
    <dbReference type="NCBI Taxonomy" id="1802409"/>
    <lineage>
        <taxon>Bacteria</taxon>
        <taxon>Candidatus Uhriibacteriota</taxon>
    </lineage>
</organism>
<reference evidence="1 2" key="1">
    <citation type="journal article" date="2016" name="Nat. Commun.">
        <title>Thousands of microbial genomes shed light on interconnected biogeochemical processes in an aquifer system.</title>
        <authorList>
            <person name="Anantharaman K."/>
            <person name="Brown C.T."/>
            <person name="Hug L.A."/>
            <person name="Sharon I."/>
            <person name="Castelle C.J."/>
            <person name="Probst A.J."/>
            <person name="Thomas B.C."/>
            <person name="Singh A."/>
            <person name="Wilkins M.J."/>
            <person name="Karaoz U."/>
            <person name="Brodie E.L."/>
            <person name="Williams K.H."/>
            <person name="Hubbard S.S."/>
            <person name="Banfield J.F."/>
        </authorList>
    </citation>
    <scope>NUCLEOTIDE SEQUENCE [LARGE SCALE GENOMIC DNA]</scope>
</reference>
<comment type="caution">
    <text evidence="1">The sequence shown here is derived from an EMBL/GenBank/DDBJ whole genome shotgun (WGS) entry which is preliminary data.</text>
</comment>